<name>N2AMY6_9FIRM</name>
<proteinExistence type="predicted"/>
<sequence length="94" mass="10886">MRLSRYEQETVINYNQAEQTASVYTHDPKLLKKLARLAEKYPEQIRRERENTYTVPKACVLIREPYSEQRRAAARERAKAAGIRPPDRGAGSKP</sequence>
<evidence type="ECO:0000313" key="2">
    <source>
        <dbReference type="EMBL" id="EMZ25834.1"/>
    </source>
</evidence>
<dbReference type="eggNOG" id="ENOG5031RWJ">
    <property type="taxonomic scope" value="Bacteria"/>
</dbReference>
<evidence type="ECO:0008006" key="4">
    <source>
        <dbReference type="Google" id="ProtNLM"/>
    </source>
</evidence>
<organism evidence="2 3">
    <name type="scientific">Eubacterium plexicaudatum ASF492</name>
    <dbReference type="NCBI Taxonomy" id="1235802"/>
    <lineage>
        <taxon>Bacteria</taxon>
        <taxon>Bacillati</taxon>
        <taxon>Bacillota</taxon>
        <taxon>Clostridia</taxon>
        <taxon>Eubacteriales</taxon>
        <taxon>Eubacteriaceae</taxon>
        <taxon>Eubacterium</taxon>
    </lineage>
</organism>
<accession>N2AMY6</accession>
<comment type="caution">
    <text evidence="2">The sequence shown here is derived from an EMBL/GenBank/DDBJ whole genome shotgun (WGS) entry which is preliminary data.</text>
</comment>
<dbReference type="EMBL" id="AQFT01000086">
    <property type="protein sequence ID" value="EMZ25834.1"/>
    <property type="molecule type" value="Genomic_DNA"/>
</dbReference>
<dbReference type="HOGENOM" id="CLU_179097_1_0_9"/>
<evidence type="ECO:0000313" key="3">
    <source>
        <dbReference type="Proteomes" id="UP000012589"/>
    </source>
</evidence>
<dbReference type="PATRIC" id="fig|1235802.3.peg.2835"/>
<gene>
    <name evidence="2" type="ORF">C823_02685</name>
</gene>
<reference evidence="2 3" key="1">
    <citation type="journal article" date="2014" name="Genome Announc.">
        <title>Draft genome sequences of the altered schaedler flora, a defined bacterial community from gnotobiotic mice.</title>
        <authorList>
            <person name="Wannemuehler M.J."/>
            <person name="Overstreet A.M."/>
            <person name="Ward D.V."/>
            <person name="Phillips G.J."/>
        </authorList>
    </citation>
    <scope>NUCLEOTIDE SEQUENCE [LARGE SCALE GENOMIC DNA]</scope>
    <source>
        <strain evidence="2 3">ASF492</strain>
    </source>
</reference>
<dbReference type="STRING" id="1235802.C823_02685"/>
<feature type="compositionally biased region" description="Basic and acidic residues" evidence="1">
    <location>
        <begin position="70"/>
        <end position="79"/>
    </location>
</feature>
<feature type="region of interest" description="Disordered" evidence="1">
    <location>
        <begin position="70"/>
        <end position="94"/>
    </location>
</feature>
<evidence type="ECO:0000256" key="1">
    <source>
        <dbReference type="SAM" id="MobiDB-lite"/>
    </source>
</evidence>
<dbReference type="AlphaFoldDB" id="N2AMY6"/>
<dbReference type="Proteomes" id="UP000012589">
    <property type="component" value="Unassembled WGS sequence"/>
</dbReference>
<protein>
    <recommendedName>
        <fullName evidence="4">Immunoglobulin</fullName>
    </recommendedName>
</protein>
<keyword evidence="3" id="KW-1185">Reference proteome</keyword>